<accession>A0A6D2J3K1</accession>
<dbReference type="CDD" id="cd22157">
    <property type="entry name" value="F-box_AtFBW1-like"/>
    <property type="match status" value="1"/>
</dbReference>
<dbReference type="Pfam" id="PF00646">
    <property type="entry name" value="F-box"/>
    <property type="match status" value="1"/>
</dbReference>
<dbReference type="Gene3D" id="1.20.1280.50">
    <property type="match status" value="1"/>
</dbReference>
<dbReference type="Pfam" id="PF07734">
    <property type="entry name" value="FBA_1"/>
    <property type="match status" value="1"/>
</dbReference>
<dbReference type="OrthoDB" id="1059425at2759"/>
<dbReference type="InterPro" id="IPR011043">
    <property type="entry name" value="Gal_Oxase/kelch_b-propeller"/>
</dbReference>
<evidence type="ECO:0000313" key="4">
    <source>
        <dbReference type="Proteomes" id="UP000467841"/>
    </source>
</evidence>
<evidence type="ECO:0000313" key="2">
    <source>
        <dbReference type="EMBL" id="CAA7037602.1"/>
    </source>
</evidence>
<dbReference type="EMBL" id="CACVBM020001178">
    <property type="protein sequence ID" value="CAA7037602.1"/>
    <property type="molecule type" value="Genomic_DNA"/>
</dbReference>
<evidence type="ECO:0000313" key="3">
    <source>
        <dbReference type="EMBL" id="CAA7051793.1"/>
    </source>
</evidence>
<dbReference type="AlphaFoldDB" id="A0A6D2J3K1"/>
<dbReference type="SUPFAM" id="SSF50965">
    <property type="entry name" value="Galactose oxidase, central domain"/>
    <property type="match status" value="1"/>
</dbReference>
<dbReference type="PANTHER" id="PTHR31672">
    <property type="entry name" value="BNACNNG10540D PROTEIN"/>
    <property type="match status" value="1"/>
</dbReference>
<sequence length="343" mass="38764">MESRVESLPHDVVEVIMERLPAKSLMRFKAVSKQWRTTIESPSFPERQLKHGQQQSGDDTNILMVSEDAETGIQSLRTLVLVEAGFVVNPTTRWSRPVPLCKVQQLAIDLGESYSELGHSPIKFGFGKDRFTGAYKLVCLYNSSEISLENATTCEVFDFSTNAWRYVTPASPYRIVGCPDPAFVDGSLYWFTDCAETKVVSFDLHTEAFQVVAQAPFYDDPDPDEFVMCNLDNRLCMSRIFWDIQVVWSFNSGNKTWDKMCAIDLVSTYACFKIPSSAAALSPLTLLEVKEKEKKKKLLFFDRAETQTLFAHDPETGSEDIVFSTAESSLGYPVYYFQSLISI</sequence>
<reference evidence="2 4" key="1">
    <citation type="submission" date="2020-01" db="EMBL/GenBank/DDBJ databases">
        <authorList>
            <person name="Mishra B."/>
        </authorList>
    </citation>
    <scope>NUCLEOTIDE SEQUENCE [LARGE SCALE GENOMIC DNA]</scope>
</reference>
<gene>
    <name evidence="2" type="ORF">MERR_LOCUS24837</name>
    <name evidence="3" type="ORF">MERR_LOCUS39028</name>
</gene>
<dbReference type="InterPro" id="IPR050796">
    <property type="entry name" value="SCF_F-box_component"/>
</dbReference>
<dbReference type="SMART" id="SM00256">
    <property type="entry name" value="FBOX"/>
    <property type="match status" value="1"/>
</dbReference>
<dbReference type="InterPro" id="IPR001810">
    <property type="entry name" value="F-box_dom"/>
</dbReference>
<dbReference type="NCBIfam" id="TIGR01640">
    <property type="entry name" value="F_box_assoc_1"/>
    <property type="match status" value="1"/>
</dbReference>
<dbReference type="SUPFAM" id="SSF81383">
    <property type="entry name" value="F-box domain"/>
    <property type="match status" value="1"/>
</dbReference>
<dbReference type="PROSITE" id="PS50181">
    <property type="entry name" value="FBOX"/>
    <property type="match status" value="1"/>
</dbReference>
<dbReference type="Proteomes" id="UP000467841">
    <property type="component" value="Unassembled WGS sequence"/>
</dbReference>
<dbReference type="PANTHER" id="PTHR31672:SF13">
    <property type="entry name" value="F-BOX PROTEIN CPR30-LIKE"/>
    <property type="match status" value="1"/>
</dbReference>
<evidence type="ECO:0000259" key="1">
    <source>
        <dbReference type="PROSITE" id="PS50181"/>
    </source>
</evidence>
<organism evidence="2 4">
    <name type="scientific">Microthlaspi erraticum</name>
    <dbReference type="NCBI Taxonomy" id="1685480"/>
    <lineage>
        <taxon>Eukaryota</taxon>
        <taxon>Viridiplantae</taxon>
        <taxon>Streptophyta</taxon>
        <taxon>Embryophyta</taxon>
        <taxon>Tracheophyta</taxon>
        <taxon>Spermatophyta</taxon>
        <taxon>Magnoliopsida</taxon>
        <taxon>eudicotyledons</taxon>
        <taxon>Gunneridae</taxon>
        <taxon>Pentapetalae</taxon>
        <taxon>rosids</taxon>
        <taxon>malvids</taxon>
        <taxon>Brassicales</taxon>
        <taxon>Brassicaceae</taxon>
        <taxon>Coluteocarpeae</taxon>
        <taxon>Microthlaspi</taxon>
    </lineage>
</organism>
<dbReference type="EMBL" id="CACVBM020001493">
    <property type="protein sequence ID" value="CAA7051793.1"/>
    <property type="molecule type" value="Genomic_DNA"/>
</dbReference>
<dbReference type="InterPro" id="IPR006527">
    <property type="entry name" value="F-box-assoc_dom_typ1"/>
</dbReference>
<protein>
    <recommendedName>
        <fullName evidence="1">F-box domain-containing protein</fullName>
    </recommendedName>
</protein>
<name>A0A6D2J3K1_9BRAS</name>
<dbReference type="InterPro" id="IPR017451">
    <property type="entry name" value="F-box-assoc_interact_dom"/>
</dbReference>
<proteinExistence type="predicted"/>
<keyword evidence="4" id="KW-1185">Reference proteome</keyword>
<feature type="domain" description="F-box" evidence="1">
    <location>
        <begin position="2"/>
        <end position="48"/>
    </location>
</feature>
<dbReference type="InterPro" id="IPR036047">
    <property type="entry name" value="F-box-like_dom_sf"/>
</dbReference>